<comment type="caution">
    <text evidence="2">The sequence shown here is derived from an EMBL/GenBank/DDBJ whole genome shotgun (WGS) entry which is preliminary data.</text>
</comment>
<reference evidence="2 3" key="1">
    <citation type="submission" date="2018-10" db="EMBL/GenBank/DDBJ databases">
        <title>Isolation from cow dung.</title>
        <authorList>
            <person name="Ling L."/>
        </authorList>
    </citation>
    <scope>NUCLEOTIDE SEQUENCE [LARGE SCALE GENOMIC DNA]</scope>
    <source>
        <strain evidence="2 3">NEAU-LL90</strain>
    </source>
</reference>
<evidence type="ECO:0000259" key="1">
    <source>
        <dbReference type="Pfam" id="PF20229"/>
    </source>
</evidence>
<dbReference type="OrthoDB" id="3790780at2"/>
<evidence type="ECO:0000313" key="2">
    <source>
        <dbReference type="EMBL" id="RMI33448.1"/>
    </source>
</evidence>
<gene>
    <name evidence="2" type="ORF">EBN03_09925</name>
</gene>
<evidence type="ECO:0000313" key="3">
    <source>
        <dbReference type="Proteomes" id="UP000279275"/>
    </source>
</evidence>
<dbReference type="AlphaFoldDB" id="A0A3M2LFI0"/>
<dbReference type="InterPro" id="IPR046858">
    <property type="entry name" value="ChrB_N"/>
</dbReference>
<proteinExistence type="predicted"/>
<sequence length="184" mass="20808">MTEQSSEVVRWLVLVVRVPAEPSRHRVAVWRELRRVGALQIGQGVWAVPDVPVFADGIARVLELVRRGDGEVLTLDAAGRAETDAARLEALFTAERTDEWAEFLNDCAGFDAEIDKEIGKRKFTMAELEEEEHSLERLRRWHRDIKARDVFGASAASEAADRLEHCAARLAEYTDLVFQALHQM</sequence>
<name>A0A3M2LFI0_9NOCA</name>
<keyword evidence="3" id="KW-1185">Reference proteome</keyword>
<dbReference type="EMBL" id="RFFH01000003">
    <property type="protein sequence ID" value="RMI33448.1"/>
    <property type="molecule type" value="Genomic_DNA"/>
</dbReference>
<dbReference type="Pfam" id="PF20229">
    <property type="entry name" value="ChrB_N"/>
    <property type="match status" value="1"/>
</dbReference>
<feature type="domain" description="ChrB N-terminal" evidence="1">
    <location>
        <begin position="26"/>
        <end position="184"/>
    </location>
</feature>
<organism evidence="2 3">
    <name type="scientific">Nocardia stercoris</name>
    <dbReference type="NCBI Taxonomy" id="2483361"/>
    <lineage>
        <taxon>Bacteria</taxon>
        <taxon>Bacillati</taxon>
        <taxon>Actinomycetota</taxon>
        <taxon>Actinomycetes</taxon>
        <taxon>Mycobacteriales</taxon>
        <taxon>Nocardiaceae</taxon>
        <taxon>Nocardia</taxon>
    </lineage>
</organism>
<accession>A0A3M2LFI0</accession>
<dbReference type="RefSeq" id="WP_122187645.1">
    <property type="nucleotide sequence ID" value="NZ_RFFH01000003.1"/>
</dbReference>
<dbReference type="Proteomes" id="UP000279275">
    <property type="component" value="Unassembled WGS sequence"/>
</dbReference>
<protein>
    <submittedName>
        <fullName evidence="2">Chromate resistance protein ChrB</fullName>
    </submittedName>
</protein>